<evidence type="ECO:0000256" key="6">
    <source>
        <dbReference type="ARBA" id="ARBA00038076"/>
    </source>
</evidence>
<feature type="domain" description="MacB-like periplasmic core" evidence="9">
    <location>
        <begin position="21"/>
        <end position="240"/>
    </location>
</feature>
<evidence type="ECO:0000313" key="11">
    <source>
        <dbReference type="Proteomes" id="UP000253032"/>
    </source>
</evidence>
<dbReference type="GO" id="GO:0022857">
    <property type="term" value="F:transmembrane transporter activity"/>
    <property type="evidence" value="ECO:0007669"/>
    <property type="project" value="TreeGrafter"/>
</dbReference>
<accession>A0A368BK69</accession>
<evidence type="ECO:0000256" key="4">
    <source>
        <dbReference type="ARBA" id="ARBA00022989"/>
    </source>
</evidence>
<feature type="transmembrane region" description="Helical" evidence="7">
    <location>
        <begin position="273"/>
        <end position="300"/>
    </location>
</feature>
<comment type="subcellular location">
    <subcellularLocation>
        <location evidence="1">Cell membrane</location>
        <topology evidence="1">Multi-pass membrane protein</topology>
    </subcellularLocation>
</comment>
<gene>
    <name evidence="10" type="ORF">DBW98_03465</name>
</gene>
<keyword evidence="2" id="KW-1003">Cell membrane</keyword>
<name>A0A368BK69_9GAMM</name>
<sequence length="401" mass="43363">MIIQESISTALDSIRANLLRSLLTTIAIVIGTASVIAMVGIGSSAQKAIDDSITNVSARTISVYPSRGRGKQKINSSPLSISDADALIKDQEINWRVSPEIRGSKTLKYKNESISISVIGARENYLSIQGYEIEAGEFFSSRDDLARKRVAVLGSGVGTELKTSSKALIGKEVDLGGVTFKIIGAFKSEGASGWSNPDDIIYIPLLTASDRVFGRDRVDSIRVEVPNTYSPEEAMISIERVLRREHDIGPGEENNFRINDWSQFTDLRKQATAIFSTLIIGIAGISLLVGGIGVMNIMLVSVTERTREIGLRKALGASQQAILLQFIIEAVALCIIGGVVGVIFGSALYFIITIFQDWSFTIPFSAIFGSVAFSACVGLFFGIWPARKAAQLDPAVALRYE</sequence>
<evidence type="ECO:0000313" key="10">
    <source>
        <dbReference type="EMBL" id="RCL37708.1"/>
    </source>
</evidence>
<feature type="domain" description="ABC3 transporter permease C-terminal" evidence="8">
    <location>
        <begin position="282"/>
        <end position="394"/>
    </location>
</feature>
<evidence type="ECO:0000256" key="5">
    <source>
        <dbReference type="ARBA" id="ARBA00023136"/>
    </source>
</evidence>
<protein>
    <submittedName>
        <fullName evidence="10">MacB protein</fullName>
    </submittedName>
</protein>
<comment type="similarity">
    <text evidence="6">Belongs to the ABC-4 integral membrane protein family.</text>
</comment>
<feature type="transmembrane region" description="Helical" evidence="7">
    <location>
        <begin position="364"/>
        <end position="384"/>
    </location>
</feature>
<feature type="transmembrane region" description="Helical" evidence="7">
    <location>
        <begin position="321"/>
        <end position="352"/>
    </location>
</feature>
<evidence type="ECO:0000256" key="1">
    <source>
        <dbReference type="ARBA" id="ARBA00004651"/>
    </source>
</evidence>
<keyword evidence="3 7" id="KW-0812">Transmembrane</keyword>
<dbReference type="EMBL" id="QOPC01000018">
    <property type="protein sequence ID" value="RCL37708.1"/>
    <property type="molecule type" value="Genomic_DNA"/>
</dbReference>
<evidence type="ECO:0000256" key="3">
    <source>
        <dbReference type="ARBA" id="ARBA00022692"/>
    </source>
</evidence>
<dbReference type="AlphaFoldDB" id="A0A368BK69"/>
<dbReference type="PANTHER" id="PTHR30572:SF4">
    <property type="entry name" value="ABC TRANSPORTER PERMEASE YTRF"/>
    <property type="match status" value="1"/>
</dbReference>
<organism evidence="10 11">
    <name type="scientific">SAR86 cluster bacterium</name>
    <dbReference type="NCBI Taxonomy" id="2030880"/>
    <lineage>
        <taxon>Bacteria</taxon>
        <taxon>Pseudomonadati</taxon>
        <taxon>Pseudomonadota</taxon>
        <taxon>Gammaproteobacteria</taxon>
        <taxon>SAR86 cluster</taxon>
    </lineage>
</organism>
<reference evidence="10 11" key="1">
    <citation type="journal article" date="2018" name="Microbiome">
        <title>Fine metagenomic profile of the Mediterranean stratified and mixed water columns revealed by assembly and recruitment.</title>
        <authorList>
            <person name="Haro-Moreno J.M."/>
            <person name="Lopez-Perez M."/>
            <person name="De La Torre J.R."/>
            <person name="Picazo A."/>
            <person name="Camacho A."/>
            <person name="Rodriguez-Valera F."/>
        </authorList>
    </citation>
    <scope>NUCLEOTIDE SEQUENCE [LARGE SCALE GENOMIC DNA]</scope>
    <source>
        <strain evidence="10">MED-G84</strain>
    </source>
</reference>
<dbReference type="Proteomes" id="UP000253032">
    <property type="component" value="Unassembled WGS sequence"/>
</dbReference>
<dbReference type="InterPro" id="IPR003838">
    <property type="entry name" value="ABC3_permease_C"/>
</dbReference>
<dbReference type="InterPro" id="IPR050250">
    <property type="entry name" value="Macrolide_Exporter_MacB"/>
</dbReference>
<proteinExistence type="inferred from homology"/>
<evidence type="ECO:0000259" key="8">
    <source>
        <dbReference type="Pfam" id="PF02687"/>
    </source>
</evidence>
<evidence type="ECO:0000256" key="2">
    <source>
        <dbReference type="ARBA" id="ARBA00022475"/>
    </source>
</evidence>
<evidence type="ECO:0000259" key="9">
    <source>
        <dbReference type="Pfam" id="PF12704"/>
    </source>
</evidence>
<feature type="transmembrane region" description="Helical" evidence="7">
    <location>
        <begin position="21"/>
        <end position="42"/>
    </location>
</feature>
<keyword evidence="4 7" id="KW-1133">Transmembrane helix</keyword>
<dbReference type="Pfam" id="PF12704">
    <property type="entry name" value="MacB_PCD"/>
    <property type="match status" value="1"/>
</dbReference>
<evidence type="ECO:0000256" key="7">
    <source>
        <dbReference type="SAM" id="Phobius"/>
    </source>
</evidence>
<dbReference type="PANTHER" id="PTHR30572">
    <property type="entry name" value="MEMBRANE COMPONENT OF TRANSPORTER-RELATED"/>
    <property type="match status" value="1"/>
</dbReference>
<keyword evidence="5 7" id="KW-0472">Membrane</keyword>
<dbReference type="GO" id="GO:0005886">
    <property type="term" value="C:plasma membrane"/>
    <property type="evidence" value="ECO:0007669"/>
    <property type="project" value="UniProtKB-SubCell"/>
</dbReference>
<dbReference type="InterPro" id="IPR025857">
    <property type="entry name" value="MacB_PCD"/>
</dbReference>
<dbReference type="Pfam" id="PF02687">
    <property type="entry name" value="FtsX"/>
    <property type="match status" value="1"/>
</dbReference>
<comment type="caution">
    <text evidence="10">The sequence shown here is derived from an EMBL/GenBank/DDBJ whole genome shotgun (WGS) entry which is preliminary data.</text>
</comment>